<comment type="caution">
    <text evidence="1">The sequence shown here is derived from an EMBL/GenBank/DDBJ whole genome shotgun (WGS) entry which is preliminary data.</text>
</comment>
<protein>
    <submittedName>
        <fullName evidence="1">Uncharacterized protein</fullName>
    </submittedName>
</protein>
<reference evidence="1" key="1">
    <citation type="submission" date="2013-04" db="EMBL/GenBank/DDBJ databases">
        <authorList>
            <person name="Qu J."/>
            <person name="Murali S.C."/>
            <person name="Bandaranaike D."/>
            <person name="Bellair M."/>
            <person name="Blankenburg K."/>
            <person name="Chao H."/>
            <person name="Dinh H."/>
            <person name="Doddapaneni H."/>
            <person name="Downs B."/>
            <person name="Dugan-Rocha S."/>
            <person name="Elkadiri S."/>
            <person name="Gnanaolivu R.D."/>
            <person name="Hernandez B."/>
            <person name="Javaid M."/>
            <person name="Jayaseelan J.C."/>
            <person name="Lee S."/>
            <person name="Li M."/>
            <person name="Ming W."/>
            <person name="Munidasa M."/>
            <person name="Muniz J."/>
            <person name="Nguyen L."/>
            <person name="Ongeri F."/>
            <person name="Osuji N."/>
            <person name="Pu L.-L."/>
            <person name="Puazo M."/>
            <person name="Qu C."/>
            <person name="Quiroz J."/>
            <person name="Raj R."/>
            <person name="Weissenberger G."/>
            <person name="Xin Y."/>
            <person name="Zou X."/>
            <person name="Han Y."/>
            <person name="Richards S."/>
            <person name="Worley K."/>
            <person name="Muzny D."/>
            <person name="Gibbs R."/>
        </authorList>
    </citation>
    <scope>NUCLEOTIDE SEQUENCE</scope>
    <source>
        <strain evidence="1">Sampled in the wild</strain>
    </source>
</reference>
<evidence type="ECO:0000313" key="2">
    <source>
        <dbReference type="Proteomes" id="UP000792457"/>
    </source>
</evidence>
<gene>
    <name evidence="1" type="ORF">J437_LFUL009715</name>
</gene>
<organism evidence="1 2">
    <name type="scientific">Ladona fulva</name>
    <name type="common">Scarce chaser dragonfly</name>
    <name type="synonym">Libellula fulva</name>
    <dbReference type="NCBI Taxonomy" id="123851"/>
    <lineage>
        <taxon>Eukaryota</taxon>
        <taxon>Metazoa</taxon>
        <taxon>Ecdysozoa</taxon>
        <taxon>Arthropoda</taxon>
        <taxon>Hexapoda</taxon>
        <taxon>Insecta</taxon>
        <taxon>Pterygota</taxon>
        <taxon>Palaeoptera</taxon>
        <taxon>Odonata</taxon>
        <taxon>Epiprocta</taxon>
        <taxon>Anisoptera</taxon>
        <taxon>Libelluloidea</taxon>
        <taxon>Libellulidae</taxon>
        <taxon>Ladona</taxon>
    </lineage>
</organism>
<name>A0A8K0K674_LADFU</name>
<dbReference type="OrthoDB" id="10051381at2759"/>
<dbReference type="AlphaFoldDB" id="A0A8K0K674"/>
<sequence>MNKLKSMRKYKWIEKSSKKRILQSIDSCIQNSTGSKGLIQADKRPIGEHECHFNAPQVNEVAVITVDSEYTSHDILLVDYVCKNRDRTNDIHMTEPKGLHTEEYICLRDTIMDDINVDDIGRSDLTINLLRKSMTHA</sequence>
<dbReference type="Proteomes" id="UP000792457">
    <property type="component" value="Unassembled WGS sequence"/>
</dbReference>
<evidence type="ECO:0000313" key="1">
    <source>
        <dbReference type="EMBL" id="KAG8229126.1"/>
    </source>
</evidence>
<accession>A0A8K0K674</accession>
<reference evidence="1" key="2">
    <citation type="submission" date="2017-10" db="EMBL/GenBank/DDBJ databases">
        <title>Ladona fulva Genome sequencing and assembly.</title>
        <authorList>
            <person name="Murali S."/>
            <person name="Richards S."/>
            <person name="Bandaranaike D."/>
            <person name="Bellair M."/>
            <person name="Blankenburg K."/>
            <person name="Chao H."/>
            <person name="Dinh H."/>
            <person name="Doddapaneni H."/>
            <person name="Dugan-Rocha S."/>
            <person name="Elkadiri S."/>
            <person name="Gnanaolivu R."/>
            <person name="Hernandez B."/>
            <person name="Skinner E."/>
            <person name="Javaid M."/>
            <person name="Lee S."/>
            <person name="Li M."/>
            <person name="Ming W."/>
            <person name="Munidasa M."/>
            <person name="Muniz J."/>
            <person name="Nguyen L."/>
            <person name="Hughes D."/>
            <person name="Osuji N."/>
            <person name="Pu L.-L."/>
            <person name="Puazo M."/>
            <person name="Qu C."/>
            <person name="Quiroz J."/>
            <person name="Raj R."/>
            <person name="Weissenberger G."/>
            <person name="Xin Y."/>
            <person name="Zou X."/>
            <person name="Han Y."/>
            <person name="Worley K."/>
            <person name="Muzny D."/>
            <person name="Gibbs R."/>
        </authorList>
    </citation>
    <scope>NUCLEOTIDE SEQUENCE</scope>
    <source>
        <strain evidence="1">Sampled in the wild</strain>
    </source>
</reference>
<keyword evidence="2" id="KW-1185">Reference proteome</keyword>
<proteinExistence type="predicted"/>
<dbReference type="EMBL" id="KZ308412">
    <property type="protein sequence ID" value="KAG8229126.1"/>
    <property type="molecule type" value="Genomic_DNA"/>
</dbReference>